<name>A0A6B0UAM1_IXORI</name>
<reference evidence="2" key="1">
    <citation type="submission" date="2019-12" db="EMBL/GenBank/DDBJ databases">
        <title>An insight into the sialome of adult female Ixodes ricinus ticks feeding for 6 days.</title>
        <authorList>
            <person name="Perner J."/>
            <person name="Ribeiro J.M.C."/>
        </authorList>
    </citation>
    <scope>NUCLEOTIDE SEQUENCE</scope>
    <source>
        <strain evidence="2">Semi-engorged</strain>
        <tissue evidence="2">Salivary glands</tissue>
    </source>
</reference>
<keyword evidence="1" id="KW-0732">Signal</keyword>
<proteinExistence type="predicted"/>
<feature type="chain" id="PRO_5025466762" evidence="1">
    <location>
        <begin position="20"/>
        <end position="87"/>
    </location>
</feature>
<accession>A0A6B0UAM1</accession>
<evidence type="ECO:0000313" key="2">
    <source>
        <dbReference type="EMBL" id="MXU85690.1"/>
    </source>
</evidence>
<feature type="signal peptide" evidence="1">
    <location>
        <begin position="1"/>
        <end position="19"/>
    </location>
</feature>
<dbReference type="AlphaFoldDB" id="A0A6B0UAM1"/>
<evidence type="ECO:0000256" key="1">
    <source>
        <dbReference type="SAM" id="SignalP"/>
    </source>
</evidence>
<protein>
    <submittedName>
        <fullName evidence="2">Putative secreted protein</fullName>
    </submittedName>
</protein>
<dbReference type="EMBL" id="GIFC01003607">
    <property type="protein sequence ID" value="MXU85690.1"/>
    <property type="molecule type" value="Transcribed_RNA"/>
</dbReference>
<organism evidence="2">
    <name type="scientific">Ixodes ricinus</name>
    <name type="common">Common tick</name>
    <name type="synonym">Acarus ricinus</name>
    <dbReference type="NCBI Taxonomy" id="34613"/>
    <lineage>
        <taxon>Eukaryota</taxon>
        <taxon>Metazoa</taxon>
        <taxon>Ecdysozoa</taxon>
        <taxon>Arthropoda</taxon>
        <taxon>Chelicerata</taxon>
        <taxon>Arachnida</taxon>
        <taxon>Acari</taxon>
        <taxon>Parasitiformes</taxon>
        <taxon>Ixodida</taxon>
        <taxon>Ixodoidea</taxon>
        <taxon>Ixodidae</taxon>
        <taxon>Ixodinae</taxon>
        <taxon>Ixodes</taxon>
    </lineage>
</organism>
<sequence length="87" mass="8737">MLISSGLVVLLRSARLCSSSVVPPLTNRMSFPGILAGSLLASSAKTLAAASSCCMESLAGSSVAPAAATSLAVALSIWAVMKLTWVL</sequence>